<accession>A0A3A1NCM4</accession>
<proteinExistence type="predicted"/>
<organism evidence="2 3">
    <name type="scientific">Flagellimonas lutimaris</name>
    <dbReference type="NCBI Taxonomy" id="475082"/>
    <lineage>
        <taxon>Bacteria</taxon>
        <taxon>Pseudomonadati</taxon>
        <taxon>Bacteroidota</taxon>
        <taxon>Flavobacteriia</taxon>
        <taxon>Flavobacteriales</taxon>
        <taxon>Flavobacteriaceae</taxon>
        <taxon>Flagellimonas</taxon>
    </lineage>
</organism>
<dbReference type="InterPro" id="IPR013595">
    <property type="entry name" value="Pept_S33_TAP-like_C"/>
</dbReference>
<feature type="domain" description="Peptidase S33 tripeptidyl aminopeptidase-like C-terminal" evidence="1">
    <location>
        <begin position="12"/>
        <end position="63"/>
    </location>
</feature>
<keyword evidence="3" id="KW-1185">Reference proteome</keyword>
<protein>
    <recommendedName>
        <fullName evidence="1">Peptidase S33 tripeptidyl aminopeptidase-like C-terminal domain-containing protein</fullName>
    </recommendedName>
</protein>
<reference evidence="2 3" key="1">
    <citation type="submission" date="2018-08" db="EMBL/GenBank/DDBJ databases">
        <title>Proposal of Muricauda 72 sp.nov. and Muricauda NH166 sp.nov., isolated from seawater.</title>
        <authorList>
            <person name="Cheng H."/>
            <person name="Wu Y.-H."/>
            <person name="Guo L.-L."/>
            <person name="Xu X.-W."/>
        </authorList>
    </citation>
    <scope>NUCLEOTIDE SEQUENCE [LARGE SCALE GENOMIC DNA]</scope>
    <source>
        <strain evidence="2 3">KCTC 22173</strain>
    </source>
</reference>
<sequence>MTALDFPQLPREFRELKNNNVDALLLSGTMDGRTYLESGKAIAKKFKKGRHVIIENGGGMTYTCNQLLSEI</sequence>
<comment type="caution">
    <text evidence="2">The sequence shown here is derived from an EMBL/GenBank/DDBJ whole genome shotgun (WGS) entry which is preliminary data.</text>
</comment>
<dbReference type="EMBL" id="QXFH01000068">
    <property type="protein sequence ID" value="RIV35984.1"/>
    <property type="molecule type" value="Genomic_DNA"/>
</dbReference>
<evidence type="ECO:0000313" key="2">
    <source>
        <dbReference type="EMBL" id="RIV35984.1"/>
    </source>
</evidence>
<dbReference type="Pfam" id="PF08386">
    <property type="entry name" value="Abhydrolase_4"/>
    <property type="match status" value="1"/>
</dbReference>
<dbReference type="AlphaFoldDB" id="A0A3A1NCM4"/>
<dbReference type="SUPFAM" id="SSF53474">
    <property type="entry name" value="alpha/beta-Hydrolases"/>
    <property type="match status" value="1"/>
</dbReference>
<evidence type="ECO:0000313" key="3">
    <source>
        <dbReference type="Proteomes" id="UP000266067"/>
    </source>
</evidence>
<name>A0A3A1NCM4_9FLAO</name>
<dbReference type="InterPro" id="IPR029058">
    <property type="entry name" value="AB_hydrolase_fold"/>
</dbReference>
<evidence type="ECO:0000259" key="1">
    <source>
        <dbReference type="Pfam" id="PF08386"/>
    </source>
</evidence>
<gene>
    <name evidence="2" type="ORF">D2V08_03290</name>
</gene>
<dbReference type="Proteomes" id="UP000266067">
    <property type="component" value="Unassembled WGS sequence"/>
</dbReference>